<evidence type="ECO:0000313" key="10">
    <source>
        <dbReference type="EMBL" id="KAH7116345.1"/>
    </source>
</evidence>
<comment type="function">
    <text evidence="8">Involved in maceration and soft-rotting of plant tissue.</text>
</comment>
<evidence type="ECO:0000256" key="1">
    <source>
        <dbReference type="ARBA" id="ARBA00005184"/>
    </source>
</evidence>
<keyword evidence="11" id="KW-1185">Reference proteome</keyword>
<dbReference type="InterPro" id="IPR033131">
    <property type="entry name" value="Pectinesterase_Asp_AS"/>
</dbReference>
<dbReference type="GO" id="GO:0030599">
    <property type="term" value="F:pectinesterase activity"/>
    <property type="evidence" value="ECO:0007669"/>
    <property type="project" value="UniProtKB-UniRule"/>
</dbReference>
<keyword evidence="5 8" id="KW-0063">Aspartyl esterase</keyword>
<dbReference type="GO" id="GO:0042545">
    <property type="term" value="P:cell wall modification"/>
    <property type="evidence" value="ECO:0007669"/>
    <property type="project" value="UniProtKB-UniRule"/>
</dbReference>
<feature type="signal peptide" evidence="8">
    <location>
        <begin position="1"/>
        <end position="19"/>
    </location>
</feature>
<keyword evidence="4 8" id="KW-0378">Hydrolase</keyword>
<dbReference type="GO" id="GO:0005576">
    <property type="term" value="C:extracellular region"/>
    <property type="evidence" value="ECO:0007669"/>
    <property type="project" value="UniProtKB-SubCell"/>
</dbReference>
<dbReference type="PROSITE" id="PS00503">
    <property type="entry name" value="PECTINESTERASE_2"/>
    <property type="match status" value="1"/>
</dbReference>
<evidence type="ECO:0000256" key="8">
    <source>
        <dbReference type="RuleBase" id="RU000589"/>
    </source>
</evidence>
<dbReference type="AlphaFoldDB" id="A0A9P9IEC1"/>
<gene>
    <name evidence="10" type="ORF">EDB81DRAFT_916728</name>
</gene>
<evidence type="ECO:0000256" key="2">
    <source>
        <dbReference type="ARBA" id="ARBA00008891"/>
    </source>
</evidence>
<dbReference type="Pfam" id="PF01095">
    <property type="entry name" value="Pectinesterase"/>
    <property type="match status" value="1"/>
</dbReference>
<comment type="subcellular location">
    <subcellularLocation>
        <location evidence="8">Secreted</location>
    </subcellularLocation>
</comment>
<organism evidence="10 11">
    <name type="scientific">Dactylonectria macrodidyma</name>
    <dbReference type="NCBI Taxonomy" id="307937"/>
    <lineage>
        <taxon>Eukaryota</taxon>
        <taxon>Fungi</taxon>
        <taxon>Dikarya</taxon>
        <taxon>Ascomycota</taxon>
        <taxon>Pezizomycotina</taxon>
        <taxon>Sordariomycetes</taxon>
        <taxon>Hypocreomycetidae</taxon>
        <taxon>Hypocreales</taxon>
        <taxon>Nectriaceae</taxon>
        <taxon>Dactylonectria</taxon>
    </lineage>
</organism>
<dbReference type="InterPro" id="IPR000070">
    <property type="entry name" value="Pectinesterase_cat"/>
</dbReference>
<accession>A0A9P9IEC1</accession>
<evidence type="ECO:0000259" key="9">
    <source>
        <dbReference type="Pfam" id="PF01095"/>
    </source>
</evidence>
<evidence type="ECO:0000256" key="7">
    <source>
        <dbReference type="PROSITE-ProRule" id="PRU10040"/>
    </source>
</evidence>
<proteinExistence type="inferred from homology"/>
<feature type="active site" evidence="7">
    <location>
        <position position="166"/>
    </location>
</feature>
<dbReference type="InterPro" id="IPR011050">
    <property type="entry name" value="Pectin_lyase_fold/virulence"/>
</dbReference>
<evidence type="ECO:0000256" key="3">
    <source>
        <dbReference type="ARBA" id="ARBA00013229"/>
    </source>
</evidence>
<feature type="domain" description="Pectinesterase catalytic" evidence="9">
    <location>
        <begin position="25"/>
        <end position="280"/>
    </location>
</feature>
<comment type="pathway">
    <text evidence="1 8">Glycan metabolism; pectin degradation; 2-dehydro-3-deoxy-D-gluconate from pectin: step 1/5.</text>
</comment>
<dbReference type="OrthoDB" id="2019149at2759"/>
<dbReference type="EMBL" id="JAGMUV010000029">
    <property type="protein sequence ID" value="KAH7116345.1"/>
    <property type="molecule type" value="Genomic_DNA"/>
</dbReference>
<evidence type="ECO:0000313" key="11">
    <source>
        <dbReference type="Proteomes" id="UP000738349"/>
    </source>
</evidence>
<protein>
    <recommendedName>
        <fullName evidence="3 8">Pectinesterase</fullName>
        <ecNumber evidence="3 8">3.1.1.11</ecNumber>
    </recommendedName>
</protein>
<evidence type="ECO:0000256" key="6">
    <source>
        <dbReference type="ARBA" id="ARBA00047928"/>
    </source>
</evidence>
<evidence type="ECO:0000256" key="4">
    <source>
        <dbReference type="ARBA" id="ARBA00022801"/>
    </source>
</evidence>
<feature type="chain" id="PRO_5040529894" description="Pectinesterase" evidence="8">
    <location>
        <begin position="20"/>
        <end position="330"/>
    </location>
</feature>
<name>A0A9P9IEC1_9HYPO</name>
<dbReference type="InterPro" id="IPR012334">
    <property type="entry name" value="Pectin_lyas_fold"/>
</dbReference>
<dbReference type="Gene3D" id="2.160.20.10">
    <property type="entry name" value="Single-stranded right-handed beta-helix, Pectin lyase-like"/>
    <property type="match status" value="1"/>
</dbReference>
<keyword evidence="8" id="KW-0964">Secreted</keyword>
<keyword evidence="8" id="KW-0961">Cell wall biogenesis/degradation</keyword>
<reference evidence="10" key="1">
    <citation type="journal article" date="2021" name="Nat. Commun.">
        <title>Genetic determinants of endophytism in the Arabidopsis root mycobiome.</title>
        <authorList>
            <person name="Mesny F."/>
            <person name="Miyauchi S."/>
            <person name="Thiergart T."/>
            <person name="Pickel B."/>
            <person name="Atanasova L."/>
            <person name="Karlsson M."/>
            <person name="Huettel B."/>
            <person name="Barry K.W."/>
            <person name="Haridas S."/>
            <person name="Chen C."/>
            <person name="Bauer D."/>
            <person name="Andreopoulos W."/>
            <person name="Pangilinan J."/>
            <person name="LaButti K."/>
            <person name="Riley R."/>
            <person name="Lipzen A."/>
            <person name="Clum A."/>
            <person name="Drula E."/>
            <person name="Henrissat B."/>
            <person name="Kohler A."/>
            <person name="Grigoriev I.V."/>
            <person name="Martin F.M."/>
            <person name="Hacquard S."/>
        </authorList>
    </citation>
    <scope>NUCLEOTIDE SEQUENCE</scope>
    <source>
        <strain evidence="10">MPI-CAGE-AT-0147</strain>
    </source>
</reference>
<evidence type="ECO:0000256" key="5">
    <source>
        <dbReference type="ARBA" id="ARBA00023085"/>
    </source>
</evidence>
<comment type="similarity">
    <text evidence="2">Belongs to the pectinesterase family.</text>
</comment>
<dbReference type="SUPFAM" id="SSF51126">
    <property type="entry name" value="Pectin lyase-like"/>
    <property type="match status" value="1"/>
</dbReference>
<dbReference type="EC" id="3.1.1.11" evidence="3 8"/>
<dbReference type="PANTHER" id="PTHR31321">
    <property type="entry name" value="ACYL-COA THIOESTER HYDROLASE YBHC-RELATED"/>
    <property type="match status" value="1"/>
</dbReference>
<comment type="catalytic activity">
    <reaction evidence="6 8">
        <text>[(1-&gt;4)-alpha-D-galacturonosyl methyl ester](n) + n H2O = [(1-&gt;4)-alpha-D-galacturonosyl](n) + n methanol + n H(+)</text>
        <dbReference type="Rhea" id="RHEA:22380"/>
        <dbReference type="Rhea" id="RHEA-COMP:14570"/>
        <dbReference type="Rhea" id="RHEA-COMP:14573"/>
        <dbReference type="ChEBI" id="CHEBI:15377"/>
        <dbReference type="ChEBI" id="CHEBI:15378"/>
        <dbReference type="ChEBI" id="CHEBI:17790"/>
        <dbReference type="ChEBI" id="CHEBI:140522"/>
        <dbReference type="ChEBI" id="CHEBI:140523"/>
        <dbReference type="EC" id="3.1.1.11"/>
    </reaction>
</comment>
<comment type="caution">
    <text evidence="10">The sequence shown here is derived from an EMBL/GenBank/DDBJ whole genome shotgun (WGS) entry which is preliminary data.</text>
</comment>
<keyword evidence="8" id="KW-0732">Signal</keyword>
<dbReference type="PANTHER" id="PTHR31321:SF127">
    <property type="entry name" value="PECTINESTERASE"/>
    <property type="match status" value="1"/>
</dbReference>
<dbReference type="GO" id="GO:0045490">
    <property type="term" value="P:pectin catabolic process"/>
    <property type="evidence" value="ECO:0007669"/>
    <property type="project" value="UniProtKB-UniRule"/>
</dbReference>
<sequence length="330" mass="35078">MKFIYAGLSLLPAILAVSSAPSGCITVAKSGGQYSTIQAAVNSLSTTSSGNQCIFISAGTYKDQVIVSARRAQLSIYGSTTDDSSYGSNTVTISSGLSQADGLSNEATATLRIRADGFRLGSQAVALSSYVDSGFYGSSFTGFQDTVLSNKGNQFYVDCKIEGATDFIFGQSAYSWFERVDLRVLARPLGYITADGPTTAGASYYVFNDCDIAASDGQSVTAGAYYLGRPWREYAKVVFQNTSMSSVINSAGWSIWDSADKRTGHVLFGEFKNRGDGASGTRASFATTLSSAISIKDILGSSYASASYFDSHYYSGSSCKPPFLYNQKRC</sequence>
<dbReference type="Proteomes" id="UP000738349">
    <property type="component" value="Unassembled WGS sequence"/>
</dbReference>